<dbReference type="AlphaFoldDB" id="A0A077X5L4"/>
<sequence length="294" mass="34556">MDKEVCKRFKNVREWLPRELIEGNNKSIDDNLKEYCTNKCEDPLDKINAGCLYLLNEFFKDASAFDGVAKNNIYIVQYILIWLSYMLNLIKTQENVSKEHFYNTYIRNGSKYTTSINYIDDYNDYKDLIDTNDYFLSMDMSIISKLYDAFNILCDIYNELDTNGSNCEKYSQKASQFVETYKKIIIDRIIIEDNPHSLVLIILLTYYDNLKKKCEDFPSIPDIENIISEVTSSSSIASKLIPILSILVAIAIFLGISYKYSLFGFRKRFQKQKLREKLKNIKKKMNSSYMIQRE</sequence>
<dbReference type="EMBL" id="LK023159">
    <property type="protein sequence ID" value="CDS44338.1"/>
    <property type="molecule type" value="Genomic_DNA"/>
</dbReference>
<dbReference type="VEuPathDB" id="PlasmoDB:PY17X_0627801"/>
<reference evidence="2 4" key="1">
    <citation type="journal article" date="2014" name="BMC Biol.">
        <title>A comprehensive evaluation of rodent malaria parasite genomes and gene expression.</title>
        <authorList>
            <person name="Otto T.D."/>
            <person name="Bohme U."/>
            <person name="Jackson A.P."/>
            <person name="Hunt M."/>
            <person name="Franke-Fayard B."/>
            <person name="Hoeijmakers W.A."/>
            <person name="Religa A.A."/>
            <person name="Robertson L."/>
            <person name="Sanders M."/>
            <person name="Ogun S.A."/>
            <person name="Cunningham D."/>
            <person name="Erhart A."/>
            <person name="Billker O."/>
            <person name="Khan S.M."/>
            <person name="Stunnenberg H.G."/>
            <person name="Langhorne J."/>
            <person name="Holder A.A."/>
            <person name="Waters A.P."/>
            <person name="Newbold C.I."/>
            <person name="Pain A."/>
            <person name="Berriman M."/>
            <person name="Janse C.J."/>
        </authorList>
    </citation>
    <scope>NUCLEOTIDE SEQUENCE</scope>
    <source>
        <strain evidence="3 4">17X</strain>
        <strain evidence="2">YM</strain>
    </source>
</reference>
<evidence type="ECO:0000313" key="4">
    <source>
        <dbReference type="Proteomes" id="UP000072874"/>
    </source>
</evidence>
<dbReference type="Pfam" id="PF06022">
    <property type="entry name" value="Cir_Bir_Yir"/>
    <property type="match status" value="1"/>
</dbReference>
<dbReference type="VEuPathDB" id="PlasmoDB:PYYM_0030500"/>
<keyword evidence="1" id="KW-0812">Transmembrane</keyword>
<evidence type="ECO:0000313" key="3">
    <source>
        <dbReference type="EMBL" id="VTZ75628.1"/>
    </source>
</evidence>
<dbReference type="NCBIfam" id="TIGR01590">
    <property type="entry name" value="yir-bir-cir_Pla"/>
    <property type="match status" value="1"/>
</dbReference>
<dbReference type="VEuPathDB" id="PlasmoDB:PY03699"/>
<dbReference type="KEGG" id="pyo:PY17X_0627801"/>
<evidence type="ECO:0000313" key="2">
    <source>
        <dbReference type="EMBL" id="CDS44338.1"/>
    </source>
</evidence>
<accession>A0A077X5L4</accession>
<reference evidence="3" key="4">
    <citation type="submission" date="2019-05" db="EMBL/GenBank/DDBJ databases">
        <authorList>
            <consortium name="Pathogen Informatics"/>
        </authorList>
    </citation>
    <scope>NUCLEOTIDE SEQUENCE</scope>
    <source>
        <strain evidence="3">17X</strain>
    </source>
</reference>
<name>A0A077X5L4_PLAYE</name>
<reference evidence="2" key="3">
    <citation type="submission" date="2014-05" db="EMBL/GenBank/DDBJ databases">
        <authorList>
            <person name="Aslett A.Martin."/>
            <person name="De Silva Nishadi"/>
        </authorList>
    </citation>
    <scope>NUCLEOTIDE SEQUENCE</scope>
    <source>
        <strain evidence="2">YM</strain>
    </source>
</reference>
<keyword evidence="1" id="KW-0472">Membrane</keyword>
<gene>
    <name evidence="3" type="ORF">PY17X_0627801</name>
    <name evidence="2" type="ORF">PYYM_0030500</name>
</gene>
<dbReference type="VEuPathDB" id="PlasmoDB:Py17XNL_000600823"/>
<dbReference type="Proteomes" id="UP000072874">
    <property type="component" value="Chromosome 6"/>
</dbReference>
<keyword evidence="1" id="KW-1133">Transmembrane helix</keyword>
<protein>
    <submittedName>
        <fullName evidence="2">YIR protein</fullName>
    </submittedName>
</protein>
<dbReference type="GeneID" id="34859283"/>
<feature type="transmembrane region" description="Helical" evidence="1">
    <location>
        <begin position="240"/>
        <end position="265"/>
    </location>
</feature>
<dbReference type="RefSeq" id="XP_022810742.1">
    <property type="nucleotide sequence ID" value="XM_022955256.1"/>
</dbReference>
<proteinExistence type="predicted"/>
<reference evidence="3" key="2">
    <citation type="submission" date="2014-05" db="EMBL/GenBank/DDBJ databases">
        <authorList>
            <person name="Aslett M.A."/>
            <person name="De Silva N."/>
        </authorList>
    </citation>
    <scope>NUCLEOTIDE SEQUENCE</scope>
    <source>
        <strain evidence="3">17X</strain>
    </source>
</reference>
<evidence type="ECO:0000256" key="1">
    <source>
        <dbReference type="SAM" id="Phobius"/>
    </source>
</evidence>
<dbReference type="InterPro" id="IPR006477">
    <property type="entry name" value="Yir_bir_cir"/>
</dbReference>
<organism evidence="2">
    <name type="scientific">Plasmodium yoelii</name>
    <dbReference type="NCBI Taxonomy" id="5861"/>
    <lineage>
        <taxon>Eukaryota</taxon>
        <taxon>Sar</taxon>
        <taxon>Alveolata</taxon>
        <taxon>Apicomplexa</taxon>
        <taxon>Aconoidasida</taxon>
        <taxon>Haemosporida</taxon>
        <taxon>Plasmodiidae</taxon>
        <taxon>Plasmodium</taxon>
        <taxon>Plasmodium (Vinckeia)</taxon>
    </lineage>
</organism>
<dbReference type="EMBL" id="LM993660">
    <property type="protein sequence ID" value="VTZ75628.1"/>
    <property type="molecule type" value="Genomic_DNA"/>
</dbReference>